<dbReference type="Gene3D" id="3.60.20.30">
    <property type="entry name" value="(Glycosyl)asparaginase"/>
    <property type="match status" value="1"/>
</dbReference>
<dbReference type="InterPro" id="IPR000246">
    <property type="entry name" value="Peptidase_T2"/>
</dbReference>
<feature type="chain" id="PRO_5046782380" evidence="1">
    <location>
        <begin position="21"/>
        <end position="341"/>
    </location>
</feature>
<dbReference type="PANTHER" id="PTHR10188:SF6">
    <property type="entry name" value="N(4)-(BETA-N-ACETYLGLUCOSAMINYL)-L-ASPARAGINASE"/>
    <property type="match status" value="1"/>
</dbReference>
<protein>
    <submittedName>
        <fullName evidence="2">N(4)-(Beta-N-acetylglucosaminyl)-L-asparaginase</fullName>
    </submittedName>
</protein>
<evidence type="ECO:0000256" key="1">
    <source>
        <dbReference type="SAM" id="SignalP"/>
    </source>
</evidence>
<dbReference type="InterPro" id="IPR006311">
    <property type="entry name" value="TAT_signal"/>
</dbReference>
<evidence type="ECO:0000313" key="3">
    <source>
        <dbReference type="Proteomes" id="UP001165367"/>
    </source>
</evidence>
<organism evidence="2 3">
    <name type="scientific">Terrimonas ginsenosidimutans</name>
    <dbReference type="NCBI Taxonomy" id="2908004"/>
    <lineage>
        <taxon>Bacteria</taxon>
        <taxon>Pseudomonadati</taxon>
        <taxon>Bacteroidota</taxon>
        <taxon>Chitinophagia</taxon>
        <taxon>Chitinophagales</taxon>
        <taxon>Chitinophagaceae</taxon>
        <taxon>Terrimonas</taxon>
    </lineage>
</organism>
<dbReference type="InterPro" id="IPR029055">
    <property type="entry name" value="Ntn_hydrolases_N"/>
</dbReference>
<dbReference type="PANTHER" id="PTHR10188">
    <property type="entry name" value="L-ASPARAGINASE"/>
    <property type="match status" value="1"/>
</dbReference>
<keyword evidence="1" id="KW-0732">Signal</keyword>
<dbReference type="SUPFAM" id="SSF56235">
    <property type="entry name" value="N-terminal nucleophile aminohydrolases (Ntn hydrolases)"/>
    <property type="match status" value="1"/>
</dbReference>
<comment type="caution">
    <text evidence="2">The sequence shown here is derived from an EMBL/GenBank/DDBJ whole genome shotgun (WGS) entry which is preliminary data.</text>
</comment>
<gene>
    <name evidence="2" type="ORF">LZZ85_22255</name>
</gene>
<dbReference type="PROSITE" id="PS51318">
    <property type="entry name" value="TAT"/>
    <property type="match status" value="1"/>
</dbReference>
<proteinExistence type="predicted"/>
<keyword evidence="3" id="KW-1185">Reference proteome</keyword>
<name>A0ABS9KXJ7_9BACT</name>
<feature type="signal peptide" evidence="1">
    <location>
        <begin position="1"/>
        <end position="20"/>
    </location>
</feature>
<dbReference type="Pfam" id="PF01112">
    <property type="entry name" value="Asparaginase_2"/>
    <property type="match status" value="1"/>
</dbReference>
<dbReference type="EMBL" id="JAKLTR010000017">
    <property type="protein sequence ID" value="MCG2617035.1"/>
    <property type="molecule type" value="Genomic_DNA"/>
</dbReference>
<evidence type="ECO:0000313" key="2">
    <source>
        <dbReference type="EMBL" id="MCG2617035.1"/>
    </source>
</evidence>
<accession>A0ABS9KXJ7</accession>
<dbReference type="CDD" id="cd04513">
    <property type="entry name" value="Glycosylasparaginase"/>
    <property type="match status" value="1"/>
</dbReference>
<reference evidence="2" key="1">
    <citation type="submission" date="2022-01" db="EMBL/GenBank/DDBJ databases">
        <authorList>
            <person name="Jo J.-H."/>
            <person name="Im W.-T."/>
        </authorList>
    </citation>
    <scope>NUCLEOTIDE SEQUENCE</scope>
    <source>
        <strain evidence="2">NA20</strain>
    </source>
</reference>
<dbReference type="RefSeq" id="WP_237875572.1">
    <property type="nucleotide sequence ID" value="NZ_JAKLTR010000017.1"/>
</dbReference>
<sequence length="341" mass="36083">MINRRKFLLSSVFSSAAVLAGKLAAAQSAAGTLKGNPTVVSTWDAGLAANKAAWEILGKGGRALDAVEKGVMHTESTQSCCVGLGANPDRDGFVTLDACIMDESFNCGSVAFLERIKHPISVARRVMEKTPHVMLVGSGAQQFAIAEGFPLEEQKLSDDAQKAYTEWLKKSEYKPVINIENAGHGPFAPSQFENGEWNHDTIGMVAMDTNGNLSGSCTTSGMGFKMRGRLGDSPIIGSGLFVDNEVGACTATGQGEDVIRIAGSHTVVELMRQGLSPDAACKAAINRIVRIKGKAAKEIQVAFLAINKKGQAGAYSIQKGFNYAIRTNAGEKLIAAKSHFS</sequence>
<dbReference type="Proteomes" id="UP001165367">
    <property type="component" value="Unassembled WGS sequence"/>
</dbReference>